<dbReference type="NCBIfam" id="NF008113">
    <property type="entry name" value="PRK10860.1"/>
    <property type="match status" value="1"/>
</dbReference>
<comment type="function">
    <text evidence="8">Catalyzes the deamination of adenosine to inosine at the wobble position 34 of tRNA(Arg2).</text>
</comment>
<feature type="binding site" evidence="8">
    <location>
        <position position="86"/>
    </location>
    <ligand>
        <name>Zn(2+)</name>
        <dbReference type="ChEBI" id="CHEBI:29105"/>
        <note>catalytic</note>
    </ligand>
</feature>
<dbReference type="Gene3D" id="3.40.50.1820">
    <property type="entry name" value="alpha/beta hydrolase"/>
    <property type="match status" value="1"/>
</dbReference>
<dbReference type="EMBL" id="FN543104">
    <property type="protein sequence ID" value="CBA30021.1"/>
    <property type="molecule type" value="Genomic_DNA"/>
</dbReference>
<dbReference type="InterPro" id="IPR002125">
    <property type="entry name" value="CMP_dCMP_dom"/>
</dbReference>
<comment type="cofactor">
    <cofactor evidence="8">
        <name>Zn(2+)</name>
        <dbReference type="ChEBI" id="CHEBI:29105"/>
    </cofactor>
    <text evidence="8">Binds 1 zinc ion per subunit.</text>
</comment>
<dbReference type="InterPro" id="IPR058535">
    <property type="entry name" value="MafB19-deam"/>
</dbReference>
<evidence type="ECO:0000256" key="8">
    <source>
        <dbReference type="HAMAP-Rule" id="MF_00972"/>
    </source>
</evidence>
<evidence type="ECO:0000256" key="2">
    <source>
        <dbReference type="ARBA" id="ARBA00011738"/>
    </source>
</evidence>
<evidence type="ECO:0000256" key="4">
    <source>
        <dbReference type="ARBA" id="ARBA00022723"/>
    </source>
</evidence>
<evidence type="ECO:0000313" key="10">
    <source>
        <dbReference type="EMBL" id="CBA30021.1"/>
    </source>
</evidence>
<evidence type="ECO:0000256" key="6">
    <source>
        <dbReference type="ARBA" id="ARBA00022833"/>
    </source>
</evidence>
<dbReference type="GO" id="GO:0052717">
    <property type="term" value="F:tRNA-specific adenosine-34 deaminase activity"/>
    <property type="evidence" value="ECO:0007669"/>
    <property type="project" value="UniProtKB-UniRule"/>
</dbReference>
<feature type="binding site" evidence="8">
    <location>
        <position position="89"/>
    </location>
    <ligand>
        <name>Zn(2+)</name>
        <dbReference type="ChEBI" id="CHEBI:29105"/>
        <note>catalytic</note>
    </ligand>
</feature>
<dbReference type="InterPro" id="IPR016192">
    <property type="entry name" value="APOBEC/CMP_deaminase_Zn-bd"/>
</dbReference>
<dbReference type="PROSITE" id="PS51747">
    <property type="entry name" value="CYT_DCMP_DEAMINASES_2"/>
    <property type="match status" value="1"/>
</dbReference>
<dbReference type="AlphaFoldDB" id="C9YBK6"/>
<dbReference type="InterPro" id="IPR000073">
    <property type="entry name" value="AB_hydrolase_1"/>
</dbReference>
<dbReference type="PANTHER" id="PTHR11079:SF202">
    <property type="entry name" value="TRNA-SPECIFIC ADENOSINE DEAMINASE"/>
    <property type="match status" value="1"/>
</dbReference>
<gene>
    <name evidence="8" type="primary">tadA</name>
    <name evidence="10" type="ORF">Csp_A15070</name>
</gene>
<keyword evidence="6 8" id="KW-0862">Zinc</keyword>
<dbReference type="SUPFAM" id="SSF53474">
    <property type="entry name" value="alpha/beta-Hydrolases"/>
    <property type="match status" value="1"/>
</dbReference>
<comment type="subunit">
    <text evidence="2 8">Homodimer.</text>
</comment>
<dbReference type="GO" id="GO:0002100">
    <property type="term" value="P:tRNA wobble adenosine to inosine editing"/>
    <property type="evidence" value="ECO:0007669"/>
    <property type="project" value="UniProtKB-UniRule"/>
</dbReference>
<accession>C9YBK6</accession>
<evidence type="ECO:0000256" key="5">
    <source>
        <dbReference type="ARBA" id="ARBA00022801"/>
    </source>
</evidence>
<comment type="catalytic activity">
    <reaction evidence="7 8">
        <text>adenosine(34) in tRNA + H2O + H(+) = inosine(34) in tRNA + NH4(+)</text>
        <dbReference type="Rhea" id="RHEA:43168"/>
        <dbReference type="Rhea" id="RHEA-COMP:10373"/>
        <dbReference type="Rhea" id="RHEA-COMP:10374"/>
        <dbReference type="ChEBI" id="CHEBI:15377"/>
        <dbReference type="ChEBI" id="CHEBI:15378"/>
        <dbReference type="ChEBI" id="CHEBI:28938"/>
        <dbReference type="ChEBI" id="CHEBI:74411"/>
        <dbReference type="ChEBI" id="CHEBI:82852"/>
        <dbReference type="EC" id="3.5.4.33"/>
    </reaction>
</comment>
<dbReference type="InterPro" id="IPR029058">
    <property type="entry name" value="AB_hydrolase_fold"/>
</dbReference>
<proteinExistence type="inferred from homology"/>
<dbReference type="HAMAP" id="MF_00972">
    <property type="entry name" value="tRNA_aden_deaminase"/>
    <property type="match status" value="1"/>
</dbReference>
<dbReference type="InterPro" id="IPR016193">
    <property type="entry name" value="Cytidine_deaminase-like"/>
</dbReference>
<evidence type="ECO:0000256" key="3">
    <source>
        <dbReference type="ARBA" id="ARBA00022694"/>
    </source>
</evidence>
<keyword evidence="3 8" id="KW-0819">tRNA processing</keyword>
<keyword evidence="4 8" id="KW-0479">Metal-binding</keyword>
<name>C9YBK6_CURXX</name>
<dbReference type="InterPro" id="IPR028883">
    <property type="entry name" value="tRNA_aden_deaminase"/>
</dbReference>
<sequence length="408" mass="44969">MLLIQSDEYFMSLALEQAIEAELAGEVPVGAVIVKGGQVIAKGRNRTIEWNDPSAHAEVVALKEAARACGTHRLSGLQLFVTLEPCAMCSGAIFHGRIERVVFGAADPKTGCAGSVLNLFAVDKLNHHAEVSGGVLSHECSDILVRFFERSRARKNASSIPLREDTLRTSEFRFTGLLSSNMPSHFHLGREGFRLHYRDVHPAVSRKTVLCLHEFPYWSEQFVSLVSKFESSGWRTICPDLIGCGLSDKPKKAAWHSDESHARVLCDLLSHLNVIPQTIIALGGSANIASTLVQSTDWAATKLVHLDRCDDEVSYRDAGIAHSGKRTIGPWRAVEQHFLANLSPTQYRVATAPFPDAGHTAIFKGRLHISFAHKHNDGFICLLRPVSSNRFELGEDVEEALFRMVEQG</sequence>
<dbReference type="Gene3D" id="3.40.140.10">
    <property type="entry name" value="Cytidine Deaminase, domain 2"/>
    <property type="match status" value="1"/>
</dbReference>
<dbReference type="PROSITE" id="PS00903">
    <property type="entry name" value="CYT_DCMP_DEAMINASES_1"/>
    <property type="match status" value="1"/>
</dbReference>
<reference evidence="10" key="1">
    <citation type="journal article" date="2010" name="Nature">
        <title>The dynamic genome of Hydra.</title>
        <authorList>
            <person name="Chapman J.A."/>
            <person name="Kirkness E.F."/>
            <person name="Simakov O."/>
            <person name="Hampson S.E."/>
            <person name="Mitros T."/>
            <person name="Weinmaier T."/>
            <person name="Rattei T."/>
            <person name="Balasubramanian P.G."/>
            <person name="Borman J."/>
            <person name="Busam D."/>
            <person name="Disbennett K."/>
            <person name="Pfannkoch C."/>
            <person name="Sumin N."/>
            <person name="Sutton G."/>
            <person name="Viswanathan L."/>
            <person name="Walenz B."/>
            <person name="Goodstein D.M."/>
            <person name="Hellsten U."/>
            <person name="Kawashima T."/>
            <person name="Prochnik S.E."/>
            <person name="Putnam N.H."/>
            <person name="Shu S."/>
            <person name="Blumberg B."/>
            <person name="Dana C.E."/>
            <person name="Gee L."/>
            <person name="Kibler D.F."/>
            <person name="Law L."/>
            <person name="Lindgens D."/>
            <person name="Martinez D.E."/>
            <person name="Peng J."/>
            <person name="Wigge P.A."/>
            <person name="Bertulat B."/>
            <person name="Guder C."/>
            <person name="Nakamura Y."/>
            <person name="Ozbek S."/>
            <person name="Watanabe H."/>
            <person name="Khalturin K."/>
            <person name="Hemmrich G."/>
            <person name="Franke A."/>
            <person name="Augustin R."/>
            <person name="Fraune S."/>
            <person name="Hayakawa E."/>
            <person name="Hayakawa S."/>
            <person name="Hirose M."/>
            <person name="Hwang J."/>
            <person name="Ikeo K."/>
            <person name="Nishimiya-Fujisawa C."/>
            <person name="Ogura A."/>
            <person name="Takahashi T."/>
            <person name="Steinmetz P.R."/>
            <person name="Zhang X."/>
            <person name="Aufschnaiter R."/>
            <person name="Eder M.K."/>
            <person name="Gorny A.K."/>
            <person name="Salvenmoser W."/>
            <person name="Heimberg A.M."/>
            <person name="Wheeler B.M."/>
            <person name="Peterson K.J."/>
            <person name="Boettger A."/>
            <person name="Tischler P."/>
            <person name="Wolf A."/>
            <person name="Gojobori T."/>
            <person name="Remington K.A."/>
            <person name="Strausberg R.L."/>
            <person name="Venter J."/>
            <person name="Technau U."/>
            <person name="Hobmayer B."/>
            <person name="Bosch T.C."/>
            <person name="Holstein T.W."/>
            <person name="Fujisawa T."/>
            <person name="Bode H.R."/>
            <person name="David C.N."/>
            <person name="Rokhsar D.S."/>
            <person name="Steele R.E."/>
        </authorList>
    </citation>
    <scope>NUCLEOTIDE SEQUENCE</scope>
</reference>
<dbReference type="CDD" id="cd01285">
    <property type="entry name" value="nucleoside_deaminase"/>
    <property type="match status" value="1"/>
</dbReference>
<organism evidence="10">
    <name type="scientific">Curvibacter symbiont subsp. Hydra magnipapillata</name>
    <dbReference type="NCBI Taxonomy" id="667019"/>
    <lineage>
        <taxon>Bacteria</taxon>
        <taxon>Pseudomonadati</taxon>
        <taxon>Pseudomonadota</taxon>
        <taxon>Betaproteobacteria</taxon>
        <taxon>Burkholderiales</taxon>
        <taxon>Comamonadaceae</taxon>
        <taxon>Curvibacter</taxon>
    </lineage>
</organism>
<feature type="active site" description="Proton donor" evidence="8">
    <location>
        <position position="58"/>
    </location>
</feature>
<dbReference type="SUPFAM" id="SSF53927">
    <property type="entry name" value="Cytidine deaminase-like"/>
    <property type="match status" value="1"/>
</dbReference>
<dbReference type="PANTHER" id="PTHR11079">
    <property type="entry name" value="CYTOSINE DEAMINASE FAMILY MEMBER"/>
    <property type="match status" value="1"/>
</dbReference>
<evidence type="ECO:0000256" key="7">
    <source>
        <dbReference type="ARBA" id="ARBA00048045"/>
    </source>
</evidence>
<dbReference type="Pfam" id="PF14437">
    <property type="entry name" value="MafB19-deam"/>
    <property type="match status" value="1"/>
</dbReference>
<dbReference type="GO" id="GO:0008270">
    <property type="term" value="F:zinc ion binding"/>
    <property type="evidence" value="ECO:0007669"/>
    <property type="project" value="UniProtKB-UniRule"/>
</dbReference>
<evidence type="ECO:0000256" key="1">
    <source>
        <dbReference type="ARBA" id="ARBA00010669"/>
    </source>
</evidence>
<dbReference type="FunFam" id="3.40.140.10:FF:000005">
    <property type="entry name" value="tRNA-specific adenosine deaminase"/>
    <property type="match status" value="1"/>
</dbReference>
<dbReference type="EC" id="3.5.4.33" evidence="8"/>
<dbReference type="Pfam" id="PF00561">
    <property type="entry name" value="Abhydrolase_1"/>
    <property type="match status" value="1"/>
</dbReference>
<keyword evidence="5 8" id="KW-0378">Hydrolase</keyword>
<evidence type="ECO:0000259" key="9">
    <source>
        <dbReference type="PROSITE" id="PS51747"/>
    </source>
</evidence>
<comment type="similarity">
    <text evidence="1">Belongs to the cytidine and deoxycytidylate deaminase family. ADAT2 subfamily.</text>
</comment>
<feature type="domain" description="CMP/dCMP-type deaminase" evidence="9">
    <location>
        <begin position="5"/>
        <end position="125"/>
    </location>
</feature>
<feature type="binding site" evidence="8">
    <location>
        <position position="56"/>
    </location>
    <ligand>
        <name>Zn(2+)</name>
        <dbReference type="ChEBI" id="CHEBI:29105"/>
        <note>catalytic</note>
    </ligand>
</feature>
<protein>
    <recommendedName>
        <fullName evidence="8">tRNA-specific adenosine deaminase</fullName>
        <ecNumber evidence="8">3.5.4.33</ecNumber>
    </recommendedName>
</protein>